<accession>A0A939T390</accession>
<dbReference type="GO" id="GO:0016226">
    <property type="term" value="P:iron-sulfur cluster assembly"/>
    <property type="evidence" value="ECO:0007669"/>
    <property type="project" value="InterPro"/>
</dbReference>
<dbReference type="PANTHER" id="PTHR11178">
    <property type="entry name" value="IRON-SULFUR CLUSTER SCAFFOLD PROTEIN NFU-RELATED"/>
    <property type="match status" value="1"/>
</dbReference>
<evidence type="ECO:0000259" key="2">
    <source>
        <dbReference type="Pfam" id="PF01106"/>
    </source>
</evidence>
<dbReference type="EMBL" id="JAGEOJ010000011">
    <property type="protein sequence ID" value="MBO2450786.1"/>
    <property type="molecule type" value="Genomic_DNA"/>
</dbReference>
<keyword evidence="4" id="KW-1185">Reference proteome</keyword>
<name>A0A939T390_9ACTN</name>
<dbReference type="RefSeq" id="WP_208258667.1">
    <property type="nucleotide sequence ID" value="NZ_JAGEOJ010000011.1"/>
</dbReference>
<comment type="function">
    <text evidence="1">May be involved in the formation or repair of [Fe-S] clusters present in iron-sulfur proteins.</text>
</comment>
<dbReference type="AlphaFoldDB" id="A0A939T390"/>
<dbReference type="Proteomes" id="UP000669179">
    <property type="component" value="Unassembled WGS sequence"/>
</dbReference>
<protein>
    <submittedName>
        <fullName evidence="3">NifU family protein</fullName>
    </submittedName>
</protein>
<gene>
    <name evidence="3" type="ORF">J4573_27055</name>
</gene>
<reference evidence="3" key="1">
    <citation type="submission" date="2021-03" db="EMBL/GenBank/DDBJ databases">
        <authorList>
            <person name="Kanchanasin P."/>
            <person name="Saeng-In P."/>
            <person name="Phongsopitanun W."/>
            <person name="Yuki M."/>
            <person name="Kudo T."/>
            <person name="Ohkuma M."/>
            <person name="Tanasupawat S."/>
        </authorList>
    </citation>
    <scope>NUCLEOTIDE SEQUENCE</scope>
    <source>
        <strain evidence="3">GKU 128</strain>
    </source>
</reference>
<dbReference type="GO" id="GO:0051536">
    <property type="term" value="F:iron-sulfur cluster binding"/>
    <property type="evidence" value="ECO:0007669"/>
    <property type="project" value="InterPro"/>
</dbReference>
<dbReference type="InterPro" id="IPR034904">
    <property type="entry name" value="FSCA_dom_sf"/>
</dbReference>
<evidence type="ECO:0000256" key="1">
    <source>
        <dbReference type="ARBA" id="ARBA00049958"/>
    </source>
</evidence>
<evidence type="ECO:0000313" key="4">
    <source>
        <dbReference type="Proteomes" id="UP000669179"/>
    </source>
</evidence>
<feature type="domain" description="NIF system FeS cluster assembly NifU C-terminal" evidence="2">
    <location>
        <begin position="95"/>
        <end position="161"/>
    </location>
</feature>
<dbReference type="Pfam" id="PF01106">
    <property type="entry name" value="NifU"/>
    <property type="match status" value="1"/>
</dbReference>
<organism evidence="3 4">
    <name type="scientific">Actinomadura barringtoniae</name>
    <dbReference type="NCBI Taxonomy" id="1427535"/>
    <lineage>
        <taxon>Bacteria</taxon>
        <taxon>Bacillati</taxon>
        <taxon>Actinomycetota</taxon>
        <taxon>Actinomycetes</taxon>
        <taxon>Streptosporangiales</taxon>
        <taxon>Thermomonosporaceae</taxon>
        <taxon>Actinomadura</taxon>
    </lineage>
</organism>
<dbReference type="GO" id="GO:0005506">
    <property type="term" value="F:iron ion binding"/>
    <property type="evidence" value="ECO:0007669"/>
    <property type="project" value="InterPro"/>
</dbReference>
<dbReference type="SUPFAM" id="SSF117916">
    <property type="entry name" value="Fe-S cluster assembly (FSCA) domain-like"/>
    <property type="match status" value="1"/>
</dbReference>
<comment type="caution">
    <text evidence="3">The sequence shown here is derived from an EMBL/GenBank/DDBJ whole genome shotgun (WGS) entry which is preliminary data.</text>
</comment>
<evidence type="ECO:0000313" key="3">
    <source>
        <dbReference type="EMBL" id="MBO2450786.1"/>
    </source>
</evidence>
<dbReference type="InterPro" id="IPR001075">
    <property type="entry name" value="NIF_FeS_clus_asmbl_NifU_C"/>
</dbReference>
<dbReference type="Gene3D" id="3.30.300.130">
    <property type="entry name" value="Fe-S cluster assembly (FSCA)"/>
    <property type="match status" value="1"/>
</dbReference>
<sequence length="190" mass="19759">MTGDGTGGTGGTTGGAREVRAAGARVEELLAGLSGSERDRAEKLVGEVVRLYGAGLARVMEIAGPEGGRALAADDLVGSLLVIHDLHPLSTAQRVRSALDRVRPYLGSHAGGVELLGVDADGVVRLRLEGNCHGCPSSQVTATQAIERAVLDDAPEVTKVVVEGVQAEPQLLQIHPYRDRECAVPEEAAR</sequence>
<proteinExistence type="predicted"/>